<sequence>MVNVFLTVLLLGLTTLSTCGESLFNVKNFGATGNGITDDTEYVQAAINSASTVKNSTVLFPEGTYLVSSIVIKTNIKGIGNSVIKKIKMPLNLFIFCNIKDVNEVTVNNLTFDGSVALDSLGKPVEGSTPLLIYNCKNVDIKKCIFKNSPFGGLRVEACKNITVVNCKSLGSRGVFGDGYYFTGSNCVRVENCIADDYERIGFVTEANSYNFVFINCLAQNGKNSSILSGGIEYNAGFWYENSANITTIRCVAKNNTHRGFVATTGSEIGAKIPDSSASFSYENCTSSNNPLGFAVSSFGKTVRIYLNNCSALHCTTGFHATARDLNDRFDFSNCKVSLRPLNSKSLNSVGFNWESPVAKNSDNYEKLPLFNFTDCYVEYLKPVNYAQLTDNANNNGDISTYAGGKAQISISGLSNSLTNHPTVIKARTGKPIYFIKGTKLDTQFKN</sequence>
<dbReference type="InterPro" id="IPR024535">
    <property type="entry name" value="RHGA/B-epi-like_pectate_lyase"/>
</dbReference>
<comment type="caution">
    <text evidence="5">The sequence shown here is derived from an EMBL/GenBank/DDBJ whole genome shotgun (WGS) entry which is preliminary data.</text>
</comment>
<protein>
    <recommendedName>
        <fullName evidence="4">Rhamnogalacturonase A/B/Epimerase-like pectate lyase domain-containing protein</fullName>
    </recommendedName>
</protein>
<evidence type="ECO:0000313" key="6">
    <source>
        <dbReference type="Proteomes" id="UP000680038"/>
    </source>
</evidence>
<dbReference type="PANTHER" id="PTHR31375">
    <property type="match status" value="1"/>
</dbReference>
<dbReference type="Proteomes" id="UP000680038">
    <property type="component" value="Unassembled WGS sequence"/>
</dbReference>
<evidence type="ECO:0000259" key="4">
    <source>
        <dbReference type="Pfam" id="PF12708"/>
    </source>
</evidence>
<feature type="domain" description="Rhamnogalacturonase A/B/Epimerase-like pectate lyase" evidence="4">
    <location>
        <begin position="24"/>
        <end position="197"/>
    </location>
</feature>
<comment type="subcellular location">
    <subcellularLocation>
        <location evidence="1">Secreted</location>
    </subcellularLocation>
</comment>
<feature type="chain" id="PRO_5038055320" description="Rhamnogalacturonase A/B/Epimerase-like pectate lyase domain-containing protein" evidence="3">
    <location>
        <begin position="20"/>
        <end position="447"/>
    </location>
</feature>
<dbReference type="InterPro" id="IPR011050">
    <property type="entry name" value="Pectin_lyase_fold/virulence"/>
</dbReference>
<feature type="signal peptide" evidence="3">
    <location>
        <begin position="1"/>
        <end position="19"/>
    </location>
</feature>
<dbReference type="SUPFAM" id="SSF51126">
    <property type="entry name" value="Pectin lyase-like"/>
    <property type="match status" value="1"/>
</dbReference>
<gene>
    <name evidence="5" type="ORF">DYBT9275_03830</name>
</gene>
<dbReference type="InterPro" id="IPR012334">
    <property type="entry name" value="Pectin_lyas_fold"/>
</dbReference>
<dbReference type="InterPro" id="IPR006626">
    <property type="entry name" value="PbH1"/>
</dbReference>
<dbReference type="Gene3D" id="2.160.20.10">
    <property type="entry name" value="Single-stranded right-handed beta-helix, Pectin lyase-like"/>
    <property type="match status" value="1"/>
</dbReference>
<dbReference type="AlphaFoldDB" id="A0A916JDD1"/>
<dbReference type="EMBL" id="CAJRAF010000002">
    <property type="protein sequence ID" value="CAG5006494.1"/>
    <property type="molecule type" value="Genomic_DNA"/>
</dbReference>
<keyword evidence="3" id="KW-0732">Signal</keyword>
<dbReference type="SMART" id="SM00710">
    <property type="entry name" value="PbH1"/>
    <property type="match status" value="5"/>
</dbReference>
<dbReference type="Pfam" id="PF12708">
    <property type="entry name" value="Pect-lyase_RHGA_epim"/>
    <property type="match status" value="1"/>
</dbReference>
<keyword evidence="2" id="KW-0964">Secreted</keyword>
<evidence type="ECO:0000256" key="2">
    <source>
        <dbReference type="ARBA" id="ARBA00022525"/>
    </source>
</evidence>
<evidence type="ECO:0000256" key="1">
    <source>
        <dbReference type="ARBA" id="ARBA00004613"/>
    </source>
</evidence>
<reference evidence="5" key="1">
    <citation type="submission" date="2021-04" db="EMBL/GenBank/DDBJ databases">
        <authorList>
            <person name="Rodrigo-Torres L."/>
            <person name="Arahal R. D."/>
            <person name="Lucena T."/>
        </authorList>
    </citation>
    <scope>NUCLEOTIDE SEQUENCE</scope>
    <source>
        <strain evidence="5">CECT 9275</strain>
    </source>
</reference>
<evidence type="ECO:0000313" key="5">
    <source>
        <dbReference type="EMBL" id="CAG5006494.1"/>
    </source>
</evidence>
<name>A0A916JDD1_9BACT</name>
<organism evidence="5 6">
    <name type="scientific">Dyadobacter helix</name>
    <dbReference type="NCBI Taxonomy" id="2822344"/>
    <lineage>
        <taxon>Bacteria</taxon>
        <taxon>Pseudomonadati</taxon>
        <taxon>Bacteroidota</taxon>
        <taxon>Cytophagia</taxon>
        <taxon>Cytophagales</taxon>
        <taxon>Spirosomataceae</taxon>
        <taxon>Dyadobacter</taxon>
    </lineage>
</organism>
<accession>A0A916JDD1</accession>
<dbReference type="GO" id="GO:0005576">
    <property type="term" value="C:extracellular region"/>
    <property type="evidence" value="ECO:0007669"/>
    <property type="project" value="UniProtKB-SubCell"/>
</dbReference>
<dbReference type="RefSeq" id="WP_215240274.1">
    <property type="nucleotide sequence ID" value="NZ_CAJRAF010000002.1"/>
</dbReference>
<proteinExistence type="predicted"/>
<evidence type="ECO:0000256" key="3">
    <source>
        <dbReference type="SAM" id="SignalP"/>
    </source>
</evidence>
<keyword evidence="6" id="KW-1185">Reference proteome</keyword>